<dbReference type="SUPFAM" id="SSF49329">
    <property type="entry name" value="Cu,Zn superoxide dismutase-like"/>
    <property type="match status" value="1"/>
</dbReference>
<dbReference type="GO" id="GO:0006801">
    <property type="term" value="P:superoxide metabolic process"/>
    <property type="evidence" value="ECO:0007669"/>
    <property type="project" value="InterPro"/>
</dbReference>
<accession>A0AAT9FKK7</accession>
<feature type="chain" id="PRO_5043927554" description="Superoxide dismutase copper/zinc binding domain-containing protein" evidence="2">
    <location>
        <begin position="32"/>
        <end position="203"/>
    </location>
</feature>
<dbReference type="CDD" id="cd00305">
    <property type="entry name" value="Cu-Zn_Superoxide_Dismutase"/>
    <property type="match status" value="1"/>
</dbReference>
<name>A0AAT9FKK7_9BACT</name>
<feature type="domain" description="Superoxide dismutase copper/zinc binding" evidence="3">
    <location>
        <begin position="68"/>
        <end position="197"/>
    </location>
</feature>
<comment type="similarity">
    <text evidence="1">Belongs to the Cu-Zn superoxide dismutase family.</text>
</comment>
<dbReference type="PROSITE" id="PS51257">
    <property type="entry name" value="PROKAR_LIPOPROTEIN"/>
    <property type="match status" value="1"/>
</dbReference>
<dbReference type="GO" id="GO:0005507">
    <property type="term" value="F:copper ion binding"/>
    <property type="evidence" value="ECO:0007669"/>
    <property type="project" value="InterPro"/>
</dbReference>
<keyword evidence="2" id="KW-0732">Signal</keyword>
<dbReference type="PANTHER" id="PTHR10003">
    <property type="entry name" value="SUPEROXIDE DISMUTASE CU-ZN -RELATED"/>
    <property type="match status" value="1"/>
</dbReference>
<dbReference type="InterPro" id="IPR024134">
    <property type="entry name" value="SOD_Cu/Zn_/chaperone"/>
</dbReference>
<protein>
    <recommendedName>
        <fullName evidence="3">Superoxide dismutase copper/zinc binding domain-containing protein</fullName>
    </recommendedName>
</protein>
<dbReference type="EMBL" id="AP026866">
    <property type="protein sequence ID" value="BDS06478.1"/>
    <property type="molecule type" value="Genomic_DNA"/>
</dbReference>
<sequence>MNKLTQMTQSYLSGVACTGAALLISLTSVHAQDGHADHGHSHDHAHHAVQDVKQLVAVLTPTSGNTANGTLIFTAKADGKVEIVAEVSGLKPNAKHAFHIHEFGDIRAKDGTATGGHYNPEGHDHALPDKAKRHAGDLGNLEADAEGKAKLTIVVDNISLFGKKNPIVGRAIIVHVGEDDGGQPTGNAGARIAQGVIGIAKPE</sequence>
<evidence type="ECO:0000256" key="1">
    <source>
        <dbReference type="ARBA" id="ARBA00010457"/>
    </source>
</evidence>
<dbReference type="AlphaFoldDB" id="A0AAT9FKK7"/>
<dbReference type="InterPro" id="IPR001424">
    <property type="entry name" value="SOD_Cu_Zn_dom"/>
</dbReference>
<dbReference type="Gene3D" id="2.60.40.200">
    <property type="entry name" value="Superoxide dismutase, copper/zinc binding domain"/>
    <property type="match status" value="1"/>
</dbReference>
<dbReference type="PRINTS" id="PR00068">
    <property type="entry name" value="CUZNDISMTASE"/>
</dbReference>
<dbReference type="Pfam" id="PF00080">
    <property type="entry name" value="Sod_Cu"/>
    <property type="match status" value="1"/>
</dbReference>
<feature type="signal peptide" evidence="2">
    <location>
        <begin position="1"/>
        <end position="31"/>
    </location>
</feature>
<reference evidence="4" key="1">
    <citation type="submission" date="2024-07" db="EMBL/GenBank/DDBJ databases">
        <title>Complete genome sequence of Verrucomicrobiaceae bacterium NT6N.</title>
        <authorList>
            <person name="Huang C."/>
            <person name="Takami H."/>
            <person name="Hamasaki K."/>
        </authorList>
    </citation>
    <scope>NUCLEOTIDE SEQUENCE</scope>
    <source>
        <strain evidence="4">NT6N</strain>
    </source>
</reference>
<evidence type="ECO:0000256" key="2">
    <source>
        <dbReference type="SAM" id="SignalP"/>
    </source>
</evidence>
<dbReference type="KEGG" id="osu:NT6N_15180"/>
<gene>
    <name evidence="4" type="ORF">NT6N_15180</name>
</gene>
<proteinExistence type="inferred from homology"/>
<evidence type="ECO:0000259" key="3">
    <source>
        <dbReference type="Pfam" id="PF00080"/>
    </source>
</evidence>
<evidence type="ECO:0000313" key="4">
    <source>
        <dbReference type="EMBL" id="BDS06478.1"/>
    </source>
</evidence>
<organism evidence="4">
    <name type="scientific">Oceaniferula spumae</name>
    <dbReference type="NCBI Taxonomy" id="2979115"/>
    <lineage>
        <taxon>Bacteria</taxon>
        <taxon>Pseudomonadati</taxon>
        <taxon>Verrucomicrobiota</taxon>
        <taxon>Verrucomicrobiia</taxon>
        <taxon>Verrucomicrobiales</taxon>
        <taxon>Verrucomicrobiaceae</taxon>
        <taxon>Oceaniferula</taxon>
    </lineage>
</organism>
<dbReference type="InterPro" id="IPR036423">
    <property type="entry name" value="SOD-like_Cu/Zn_dom_sf"/>
</dbReference>